<evidence type="ECO:0000256" key="5">
    <source>
        <dbReference type="ARBA" id="ARBA00023210"/>
    </source>
</evidence>
<evidence type="ECO:0000256" key="6">
    <source>
        <dbReference type="ARBA" id="ARBA00023306"/>
    </source>
</evidence>
<dbReference type="GO" id="GO:0030428">
    <property type="term" value="C:cell septum"/>
    <property type="evidence" value="ECO:0007669"/>
    <property type="project" value="TreeGrafter"/>
</dbReference>
<name>A0A2M9G5T9_9PROT</name>
<evidence type="ECO:0000256" key="8">
    <source>
        <dbReference type="ARBA" id="ARBA00026068"/>
    </source>
</evidence>
<keyword evidence="5" id="KW-0717">Septation</keyword>
<dbReference type="PANTHER" id="PTHR34981:SF1">
    <property type="entry name" value="CELL DIVISION PROTEIN ZAPA"/>
    <property type="match status" value="1"/>
</dbReference>
<gene>
    <name evidence="10" type="ORF">CVT23_04020</name>
</gene>
<keyword evidence="6" id="KW-0131">Cell cycle</keyword>
<dbReference type="Proteomes" id="UP000229498">
    <property type="component" value="Unassembled WGS sequence"/>
</dbReference>
<comment type="caution">
    <text evidence="10">The sequence shown here is derived from an EMBL/GenBank/DDBJ whole genome shotgun (WGS) entry which is preliminary data.</text>
</comment>
<dbReference type="GO" id="GO:0000921">
    <property type="term" value="P:septin ring assembly"/>
    <property type="evidence" value="ECO:0007669"/>
    <property type="project" value="TreeGrafter"/>
</dbReference>
<comment type="subunit">
    <text evidence="8">Homodimer. Interacts with FtsZ.</text>
</comment>
<dbReference type="OrthoDB" id="9797575at2"/>
<evidence type="ECO:0000256" key="1">
    <source>
        <dbReference type="ARBA" id="ARBA00004496"/>
    </source>
</evidence>
<dbReference type="InterPro" id="IPR007838">
    <property type="entry name" value="Cell_div_ZapA-like"/>
</dbReference>
<dbReference type="GO" id="GO:0000917">
    <property type="term" value="P:division septum assembly"/>
    <property type="evidence" value="ECO:0007669"/>
    <property type="project" value="UniProtKB-KW"/>
</dbReference>
<dbReference type="InterPro" id="IPR036192">
    <property type="entry name" value="Cell_div_ZapA-like_sf"/>
</dbReference>
<comment type="function">
    <text evidence="7">Activator of cell division through the inhibition of FtsZ GTPase activity, therefore promoting FtsZ assembly into bundles of protofilaments necessary for the formation of the division Z ring. It is recruited early at mid-cell but it is not essential for cell division.</text>
</comment>
<dbReference type="InterPro" id="IPR042233">
    <property type="entry name" value="Cell_div_ZapA_N"/>
</dbReference>
<dbReference type="GO" id="GO:0005829">
    <property type="term" value="C:cytosol"/>
    <property type="evidence" value="ECO:0007669"/>
    <property type="project" value="TreeGrafter"/>
</dbReference>
<dbReference type="SUPFAM" id="SSF102829">
    <property type="entry name" value="Cell division protein ZapA-like"/>
    <property type="match status" value="1"/>
</dbReference>
<evidence type="ECO:0000256" key="3">
    <source>
        <dbReference type="ARBA" id="ARBA00022490"/>
    </source>
</evidence>
<evidence type="ECO:0000313" key="11">
    <source>
        <dbReference type="Proteomes" id="UP000229498"/>
    </source>
</evidence>
<sequence>MPHVTVSINGRDHVIGCGEGEEDRVRQLAAFVDKRATELVDGGMKVPDARLMMMTALMIADELATAYEELDAARAGGGSDGEANDGRAREIADRLEALAERMESFSSTG</sequence>
<evidence type="ECO:0000256" key="9">
    <source>
        <dbReference type="ARBA" id="ARBA00033158"/>
    </source>
</evidence>
<evidence type="ECO:0000256" key="2">
    <source>
        <dbReference type="ARBA" id="ARBA00015195"/>
    </source>
</evidence>
<evidence type="ECO:0000256" key="4">
    <source>
        <dbReference type="ARBA" id="ARBA00022618"/>
    </source>
</evidence>
<protein>
    <recommendedName>
        <fullName evidence="2">Cell division protein ZapA</fullName>
    </recommendedName>
    <alternativeName>
        <fullName evidence="9">Z ring-associated protein ZapA</fullName>
    </alternativeName>
</protein>
<keyword evidence="3" id="KW-0963">Cytoplasm</keyword>
<dbReference type="EMBL" id="PHIG01000011">
    <property type="protein sequence ID" value="PJK31036.1"/>
    <property type="molecule type" value="Genomic_DNA"/>
</dbReference>
<dbReference type="GO" id="GO:0043093">
    <property type="term" value="P:FtsZ-dependent cytokinesis"/>
    <property type="evidence" value="ECO:0007669"/>
    <property type="project" value="TreeGrafter"/>
</dbReference>
<dbReference type="Gene3D" id="3.30.160.880">
    <property type="entry name" value="Cell division protein ZapA protomer, N-terminal domain"/>
    <property type="match status" value="1"/>
</dbReference>
<dbReference type="GO" id="GO:0032153">
    <property type="term" value="C:cell division site"/>
    <property type="evidence" value="ECO:0007669"/>
    <property type="project" value="TreeGrafter"/>
</dbReference>
<evidence type="ECO:0000313" key="10">
    <source>
        <dbReference type="EMBL" id="PJK31036.1"/>
    </source>
</evidence>
<keyword evidence="4 10" id="KW-0132">Cell division</keyword>
<comment type="subcellular location">
    <subcellularLocation>
        <location evidence="1">Cytoplasm</location>
    </subcellularLocation>
</comment>
<dbReference type="RefSeq" id="WP_109792495.1">
    <property type="nucleotide sequence ID" value="NZ_PHIG01000011.1"/>
</dbReference>
<keyword evidence="11" id="KW-1185">Reference proteome</keyword>
<dbReference type="PANTHER" id="PTHR34981">
    <property type="entry name" value="CELL DIVISION PROTEIN ZAPA"/>
    <property type="match status" value="1"/>
</dbReference>
<organism evidence="10 11">
    <name type="scientific">Minwuia thermotolerans</name>
    <dbReference type="NCBI Taxonomy" id="2056226"/>
    <lineage>
        <taxon>Bacteria</taxon>
        <taxon>Pseudomonadati</taxon>
        <taxon>Pseudomonadota</taxon>
        <taxon>Alphaproteobacteria</taxon>
        <taxon>Minwuiales</taxon>
        <taxon>Minwuiaceae</taxon>
        <taxon>Minwuia</taxon>
    </lineage>
</organism>
<accession>A0A2M9G5T9</accession>
<dbReference type="Pfam" id="PF05164">
    <property type="entry name" value="ZapA"/>
    <property type="match status" value="1"/>
</dbReference>
<proteinExistence type="predicted"/>
<reference evidence="10 11" key="1">
    <citation type="submission" date="2017-11" db="EMBL/GenBank/DDBJ databases">
        <title>Draft genome sequence of Rhizobiales bacterium SY3-13.</title>
        <authorList>
            <person name="Sun C."/>
        </authorList>
    </citation>
    <scope>NUCLEOTIDE SEQUENCE [LARGE SCALE GENOMIC DNA]</scope>
    <source>
        <strain evidence="10 11">SY3-13</strain>
    </source>
</reference>
<evidence type="ECO:0000256" key="7">
    <source>
        <dbReference type="ARBA" id="ARBA00024910"/>
    </source>
</evidence>
<dbReference type="AlphaFoldDB" id="A0A2M9G5T9"/>